<dbReference type="EMBL" id="FP929121">
    <property type="protein sequence ID" value="CBX94294.1"/>
    <property type="molecule type" value="Genomic_DNA"/>
</dbReference>
<organism evidence="2">
    <name type="scientific">Leptosphaeria maculans (strain JN3 / isolate v23.1.3 / race Av1-4-5-6-7-8)</name>
    <name type="common">Blackleg fungus</name>
    <name type="synonym">Phoma lingam</name>
    <dbReference type="NCBI Taxonomy" id="985895"/>
    <lineage>
        <taxon>Eukaryota</taxon>
        <taxon>Fungi</taxon>
        <taxon>Dikarya</taxon>
        <taxon>Ascomycota</taxon>
        <taxon>Pezizomycotina</taxon>
        <taxon>Dothideomycetes</taxon>
        <taxon>Pleosporomycetidae</taxon>
        <taxon>Pleosporales</taxon>
        <taxon>Pleosporineae</taxon>
        <taxon>Leptosphaeriaceae</taxon>
        <taxon>Plenodomus</taxon>
        <taxon>Plenodomus lingam/Leptosphaeria maculans species complex</taxon>
    </lineage>
</organism>
<accession>E4ZSB4</accession>
<sequence length="64" mass="7045">MPTHDPRALSVKQSDVLYQSRGKTYSAGNYVQPSKAKACCRASLPVALLSQSLSSRNFGSWSRR</sequence>
<dbReference type="Proteomes" id="UP000002668">
    <property type="component" value="Genome"/>
</dbReference>
<dbReference type="AlphaFoldDB" id="E4ZSB4"/>
<proteinExistence type="predicted"/>
<name>E4ZSB4_LEPMJ</name>
<protein>
    <submittedName>
        <fullName evidence="1">Predicted protein</fullName>
    </submittedName>
</protein>
<evidence type="ECO:0000313" key="2">
    <source>
        <dbReference type="Proteomes" id="UP000002668"/>
    </source>
</evidence>
<dbReference type="InParanoid" id="E4ZSB4"/>
<dbReference type="VEuPathDB" id="FungiDB:LEMA_uP122730.1"/>
<gene>
    <name evidence="1" type="ORF">LEMA_uP122730.1</name>
</gene>
<keyword evidence="2" id="KW-1185">Reference proteome</keyword>
<reference evidence="2" key="1">
    <citation type="journal article" date="2011" name="Nat. Commun.">
        <title>Effector diversification within compartments of the Leptosphaeria maculans genome affected by Repeat-Induced Point mutations.</title>
        <authorList>
            <person name="Rouxel T."/>
            <person name="Grandaubert J."/>
            <person name="Hane J.K."/>
            <person name="Hoede C."/>
            <person name="van de Wouw A.P."/>
            <person name="Couloux A."/>
            <person name="Dominguez V."/>
            <person name="Anthouard V."/>
            <person name="Bally P."/>
            <person name="Bourras S."/>
            <person name="Cozijnsen A.J."/>
            <person name="Ciuffetti L.M."/>
            <person name="Degrave A."/>
            <person name="Dilmaghani A."/>
            <person name="Duret L."/>
            <person name="Fudal I."/>
            <person name="Goodwin S.B."/>
            <person name="Gout L."/>
            <person name="Glaser N."/>
            <person name="Linglin J."/>
            <person name="Kema G.H.J."/>
            <person name="Lapalu N."/>
            <person name="Lawrence C.B."/>
            <person name="May K."/>
            <person name="Meyer M."/>
            <person name="Ollivier B."/>
            <person name="Poulain J."/>
            <person name="Schoch C.L."/>
            <person name="Simon A."/>
            <person name="Spatafora J.W."/>
            <person name="Stachowiak A."/>
            <person name="Turgeon B.G."/>
            <person name="Tyler B.M."/>
            <person name="Vincent D."/>
            <person name="Weissenbach J."/>
            <person name="Amselem J."/>
            <person name="Quesneville H."/>
            <person name="Oliver R.P."/>
            <person name="Wincker P."/>
            <person name="Balesdent M.-H."/>
            <person name="Howlett B.J."/>
        </authorList>
    </citation>
    <scope>NUCLEOTIDE SEQUENCE [LARGE SCALE GENOMIC DNA]</scope>
    <source>
        <strain evidence="2">JN3 / isolate v23.1.3 / race Av1-4-5-6-7-8</strain>
    </source>
</reference>
<evidence type="ECO:0000313" key="1">
    <source>
        <dbReference type="EMBL" id="CBX94294.1"/>
    </source>
</evidence>
<dbReference type="HOGENOM" id="CLU_2868076_0_0_1"/>